<dbReference type="InterPro" id="IPR031591">
    <property type="entry name" value="CCDC106"/>
</dbReference>
<feature type="region of interest" description="Disordered" evidence="1">
    <location>
        <begin position="59"/>
        <end position="91"/>
    </location>
</feature>
<protein>
    <recommendedName>
        <fullName evidence="4">Coiled-coil domain-containing protein 106-like</fullName>
    </recommendedName>
</protein>
<dbReference type="OMA" id="KEFRCTR"/>
<evidence type="ECO:0000256" key="1">
    <source>
        <dbReference type="SAM" id="MobiDB-lite"/>
    </source>
</evidence>
<feature type="region of interest" description="Disordered" evidence="1">
    <location>
        <begin position="113"/>
        <end position="187"/>
    </location>
</feature>
<feature type="compositionally biased region" description="Low complexity" evidence="1">
    <location>
        <begin position="138"/>
        <end position="156"/>
    </location>
</feature>
<dbReference type="AlphaFoldDB" id="A0A8C5CHT9"/>
<organism evidence="2 3">
    <name type="scientific">Gadus morhua</name>
    <name type="common">Atlantic cod</name>
    <dbReference type="NCBI Taxonomy" id="8049"/>
    <lineage>
        <taxon>Eukaryota</taxon>
        <taxon>Metazoa</taxon>
        <taxon>Chordata</taxon>
        <taxon>Craniata</taxon>
        <taxon>Vertebrata</taxon>
        <taxon>Euteleostomi</taxon>
        <taxon>Actinopterygii</taxon>
        <taxon>Neopterygii</taxon>
        <taxon>Teleostei</taxon>
        <taxon>Neoteleostei</taxon>
        <taxon>Acanthomorphata</taxon>
        <taxon>Zeiogadaria</taxon>
        <taxon>Gadariae</taxon>
        <taxon>Gadiformes</taxon>
        <taxon>Gadoidei</taxon>
        <taxon>Gadidae</taxon>
        <taxon>Gadus</taxon>
    </lineage>
</organism>
<evidence type="ECO:0008006" key="4">
    <source>
        <dbReference type="Google" id="ProtNLM"/>
    </source>
</evidence>
<name>A0A8C5CHT9_GADMO</name>
<dbReference type="GO" id="GO:0005654">
    <property type="term" value="C:nucleoplasm"/>
    <property type="evidence" value="ECO:0007669"/>
    <property type="project" value="TreeGrafter"/>
</dbReference>
<dbReference type="Proteomes" id="UP000694546">
    <property type="component" value="Chromosome 11"/>
</dbReference>
<keyword evidence="3" id="KW-1185">Reference proteome</keyword>
<dbReference type="PANTHER" id="PTHR16477">
    <property type="entry name" value="COILED-COIL DOMAIN-CONTAINING PROTEIN 106"/>
    <property type="match status" value="1"/>
</dbReference>
<accession>A0A8C5CHT9</accession>
<dbReference type="Ensembl" id="ENSGMOT00000058098.1">
    <property type="protein sequence ID" value="ENSGMOP00000062317.1"/>
    <property type="gene ID" value="ENSGMOG00000036632.1"/>
</dbReference>
<dbReference type="PANTHER" id="PTHR16477:SF5">
    <property type="entry name" value="COILED-COIL DOMAIN-CONTAINING PROTEIN 106-RELATED"/>
    <property type="match status" value="1"/>
</dbReference>
<feature type="compositionally biased region" description="Basic residues" evidence="1">
    <location>
        <begin position="159"/>
        <end position="186"/>
    </location>
</feature>
<sequence length="287" mass="32211">MVSINPLSTVIVLFRKQAPLLVCVNHLCLAYLLFQYQHMIFHQLRSATPGNMNLPMVERPAERSARAKGQRGNEGESSDMPTAGKVQWKKRSEELQTRIELLEEENALLKQQLEQRPSAEQGDTVDNTDPEPESNTDASSSSSTDSDSSSSSSSSSDGRKKKRKHKKKAKKRSKKSKKSKKSKAKGYRVTTISDVVKRYRQVLRIMERGHTMSRAFAKAGVSRNAVKDTAAIAELYIADRSVLEEIKGKKTLLHLSKVCDSKIIGELSLKIEELKKKKKLIPFTKRG</sequence>
<evidence type="ECO:0000313" key="3">
    <source>
        <dbReference type="Proteomes" id="UP000694546"/>
    </source>
</evidence>
<dbReference type="Pfam" id="PF15794">
    <property type="entry name" value="CCDC106"/>
    <property type="match status" value="1"/>
</dbReference>
<proteinExistence type="predicted"/>
<reference evidence="2" key="1">
    <citation type="submission" date="2025-08" db="UniProtKB">
        <authorList>
            <consortium name="Ensembl"/>
        </authorList>
    </citation>
    <scope>IDENTIFICATION</scope>
</reference>
<evidence type="ECO:0000313" key="2">
    <source>
        <dbReference type="Ensembl" id="ENSGMOP00000062317.1"/>
    </source>
</evidence>
<reference evidence="2" key="2">
    <citation type="submission" date="2025-09" db="UniProtKB">
        <authorList>
            <consortium name="Ensembl"/>
        </authorList>
    </citation>
    <scope>IDENTIFICATION</scope>
</reference>